<dbReference type="PANTHER" id="PTHR22576:SF37">
    <property type="entry name" value="MUCOSA-ASSOCIATED LYMPHOID TISSUE LYMPHOMA TRANSLOCATION PROTEIN 1"/>
    <property type="match status" value="1"/>
</dbReference>
<dbReference type="GO" id="GO:0006508">
    <property type="term" value="P:proteolysis"/>
    <property type="evidence" value="ECO:0007669"/>
    <property type="project" value="InterPro"/>
</dbReference>
<dbReference type="AlphaFoldDB" id="A0AAJ1TXI9"/>
<dbReference type="Gene3D" id="1.25.40.10">
    <property type="entry name" value="Tetratricopeptide repeat domain"/>
    <property type="match status" value="1"/>
</dbReference>
<dbReference type="InterPro" id="IPR001309">
    <property type="entry name" value="Pept_C14_p20"/>
</dbReference>
<dbReference type="InterPro" id="IPR011600">
    <property type="entry name" value="Pept_C14_caspase"/>
</dbReference>
<gene>
    <name evidence="4" type="ORF">QO001_005496</name>
</gene>
<dbReference type="InterPro" id="IPR002138">
    <property type="entry name" value="Pept_C14_p10"/>
</dbReference>
<dbReference type="InterPro" id="IPR052039">
    <property type="entry name" value="Caspase-related_regulators"/>
</dbReference>
<dbReference type="InterPro" id="IPR015917">
    <property type="entry name" value="Pept_C14A"/>
</dbReference>
<comment type="similarity">
    <text evidence="1">Belongs to the peptidase C14A family.</text>
</comment>
<feature type="domain" description="Caspase family p10" evidence="2">
    <location>
        <begin position="144"/>
        <end position="226"/>
    </location>
</feature>
<dbReference type="InterPro" id="IPR029030">
    <property type="entry name" value="Caspase-like_dom_sf"/>
</dbReference>
<reference evidence="4" key="1">
    <citation type="submission" date="2023-07" db="EMBL/GenBank/DDBJ databases">
        <title>Genomic Encyclopedia of Type Strains, Phase IV (KMG-IV): sequencing the most valuable type-strain genomes for metagenomic binning, comparative biology and taxonomic classification.</title>
        <authorList>
            <person name="Goeker M."/>
        </authorList>
    </citation>
    <scope>NUCLEOTIDE SEQUENCE</scope>
    <source>
        <strain evidence="4">DSM 19569</strain>
    </source>
</reference>
<dbReference type="PROSITE" id="PS50207">
    <property type="entry name" value="CASPASE_P10"/>
    <property type="match status" value="1"/>
</dbReference>
<accession>A0AAJ1TXI9</accession>
<dbReference type="InterPro" id="IPR006597">
    <property type="entry name" value="Sel1-like"/>
</dbReference>
<sequence>MALVIGNAAYATFKPLKNPANDAVDVATALKLLGFKVIKGQNLKRGEMLELLRQFQAEAKDADAAVFYYAGHGFQVDQKNYLVPVDAVITKAADVRSQTIDLQDLTKGLESDRSNRLIFLDACRDNPLRGKPGEAGASETAQDGLARLGSAAGFLFAYATQPDNTAFDGGGRNSPFAQAFLSHLSMRGQDLSTMMIEVRKDVIAATGGYQVPWENSSLTTQFFFLPGQPAQISPETQLWQLAASSRDASLLRVYLSRYPEGAHVNEAQRIVKIASLEPDGVSALRSTSDVASISDDRLWDLAQRSRIRALVEFYVDRRPDGRHAVAARELLQTLPSAEEADLKPEVVCDRSATHPRDATADTPGVPLADLARNGDAAVAACRAAREAHPEMPHYAALLARALAATGQRSDAIELYRTAAAQGDLRAMVSLGLILETGDGSPRDPKAAYDLYTRAAERGSPDGAINLAVALMEGTGIPRDPARAINLLQRASAAGSAIATYNLGVLTERGVTKSGSALRYFVRATELGDPRGFLSAAILLDEGRSVAKNPADAAEMLLRGAAADTGEVIEQMVRRSRTWSPDTVRVLQSKLRQAGYYSGPIDGQGGPKLRQPLEKWRLTGTLFLQ</sequence>
<dbReference type="PANTHER" id="PTHR22576">
    <property type="entry name" value="MUCOSA ASSOCIATED LYMPHOID TISSUE LYMPHOMA TRANSLOCATION PROTEIN 1/PARACASPASE"/>
    <property type="match status" value="1"/>
</dbReference>
<comment type="caution">
    <text evidence="4">The sequence shown here is derived from an EMBL/GenBank/DDBJ whole genome shotgun (WGS) entry which is preliminary data.</text>
</comment>
<name>A0AAJ1TXI9_9HYPH</name>
<evidence type="ECO:0000313" key="4">
    <source>
        <dbReference type="EMBL" id="MDQ0546544.1"/>
    </source>
</evidence>
<dbReference type="InterPro" id="IPR011990">
    <property type="entry name" value="TPR-like_helical_dom_sf"/>
</dbReference>
<dbReference type="SUPFAM" id="SSF52129">
    <property type="entry name" value="Caspase-like"/>
    <property type="match status" value="1"/>
</dbReference>
<dbReference type="PROSITE" id="PS50208">
    <property type="entry name" value="CASPASE_P20"/>
    <property type="match status" value="1"/>
</dbReference>
<dbReference type="SMART" id="SM00115">
    <property type="entry name" value="CASc"/>
    <property type="match status" value="1"/>
</dbReference>
<dbReference type="Proteomes" id="UP001223420">
    <property type="component" value="Unassembled WGS sequence"/>
</dbReference>
<dbReference type="GO" id="GO:0004197">
    <property type="term" value="F:cysteine-type endopeptidase activity"/>
    <property type="evidence" value="ECO:0007669"/>
    <property type="project" value="InterPro"/>
</dbReference>
<evidence type="ECO:0000259" key="3">
    <source>
        <dbReference type="PROSITE" id="PS50208"/>
    </source>
</evidence>
<dbReference type="Gene3D" id="3.40.50.1460">
    <property type="match status" value="1"/>
</dbReference>
<protein>
    <submittedName>
        <fullName evidence="4">Caspase-like protein/TPR repeat protein</fullName>
    </submittedName>
</protein>
<dbReference type="SUPFAM" id="SSF81901">
    <property type="entry name" value="HCP-like"/>
    <property type="match status" value="1"/>
</dbReference>
<evidence type="ECO:0000259" key="2">
    <source>
        <dbReference type="PROSITE" id="PS50207"/>
    </source>
</evidence>
<dbReference type="Pfam" id="PF08238">
    <property type="entry name" value="Sel1"/>
    <property type="match status" value="4"/>
</dbReference>
<dbReference type="Pfam" id="PF00656">
    <property type="entry name" value="Peptidase_C14"/>
    <property type="match status" value="1"/>
</dbReference>
<evidence type="ECO:0000313" key="5">
    <source>
        <dbReference type="Proteomes" id="UP001223420"/>
    </source>
</evidence>
<dbReference type="EMBL" id="JAUSWL010000015">
    <property type="protein sequence ID" value="MDQ0546544.1"/>
    <property type="molecule type" value="Genomic_DNA"/>
</dbReference>
<dbReference type="RefSeq" id="WP_230367815.1">
    <property type="nucleotide sequence ID" value="NZ_JAJALK010000016.1"/>
</dbReference>
<organism evidence="4 5">
    <name type="scientific">Methylobacterium brachiatum</name>
    <dbReference type="NCBI Taxonomy" id="269660"/>
    <lineage>
        <taxon>Bacteria</taxon>
        <taxon>Pseudomonadati</taxon>
        <taxon>Pseudomonadota</taxon>
        <taxon>Alphaproteobacteria</taxon>
        <taxon>Hyphomicrobiales</taxon>
        <taxon>Methylobacteriaceae</taxon>
        <taxon>Methylobacterium</taxon>
    </lineage>
</organism>
<proteinExistence type="inferred from homology"/>
<feature type="domain" description="Caspase family p20" evidence="3">
    <location>
        <begin position="1"/>
        <end position="127"/>
    </location>
</feature>
<evidence type="ECO:0000256" key="1">
    <source>
        <dbReference type="ARBA" id="ARBA00010134"/>
    </source>
</evidence>
<dbReference type="SMART" id="SM00671">
    <property type="entry name" value="SEL1"/>
    <property type="match status" value="4"/>
</dbReference>